<dbReference type="EMBL" id="JAHQCS010000090">
    <property type="protein sequence ID" value="MBU9711982.1"/>
    <property type="molecule type" value="Genomic_DNA"/>
</dbReference>
<proteinExistence type="predicted"/>
<sequence length="332" mass="37641">MKNIGLVGLGFIGKTHLEAYKQIENGQVTAICTTGEVSDEEITNNDKVYVTSDFENLLSDKTIDIIDICLPTFLHEEFIIKAANAGKHIICEKPLTLSMESADRILKAVHRNGVHLFVGHLLRFWPEYQIIKAYSETNMLEEIEIVHAKRLGQFPKWSKWFKDPEKSGGALFDLHIHDIDFVYYLLGEVDSVSAVGLKNEYGAWDHVITTLTFKNGSKAYVEASQRMPTGYPFTMSLRAQTPEKALDFTISAGENIESVGDSIHELIYYSDGKKTEVEVEQKDAFQNELSYFVNCIENNQENRIIPIKDVMYILTLLKSIEKSLVTGEKVYI</sequence>
<gene>
    <name evidence="3" type="ORF">KS419_09550</name>
</gene>
<dbReference type="RefSeq" id="WP_217066132.1">
    <property type="nucleotide sequence ID" value="NZ_JAHQCS010000090.1"/>
</dbReference>
<dbReference type="PANTHER" id="PTHR43377">
    <property type="entry name" value="BILIVERDIN REDUCTASE A"/>
    <property type="match status" value="1"/>
</dbReference>
<dbReference type="InterPro" id="IPR000683">
    <property type="entry name" value="Gfo/Idh/MocA-like_OxRdtase_N"/>
</dbReference>
<reference evidence="3 4" key="1">
    <citation type="submission" date="2021-06" db="EMBL/GenBank/DDBJ databases">
        <title>Bacillus sp. RD4P76, an endophyte from a halophyte.</title>
        <authorList>
            <person name="Sun J.-Q."/>
        </authorList>
    </citation>
    <scope>NUCLEOTIDE SEQUENCE [LARGE SCALE GENOMIC DNA]</scope>
    <source>
        <strain evidence="3 4">CGMCC 1.15917</strain>
    </source>
</reference>
<evidence type="ECO:0000259" key="1">
    <source>
        <dbReference type="Pfam" id="PF01408"/>
    </source>
</evidence>
<dbReference type="Pfam" id="PF22725">
    <property type="entry name" value="GFO_IDH_MocA_C3"/>
    <property type="match status" value="1"/>
</dbReference>
<dbReference type="InterPro" id="IPR051450">
    <property type="entry name" value="Gfo/Idh/MocA_Oxidoreductases"/>
</dbReference>
<keyword evidence="4" id="KW-1185">Reference proteome</keyword>
<dbReference type="PANTHER" id="PTHR43377:SF1">
    <property type="entry name" value="BILIVERDIN REDUCTASE A"/>
    <property type="match status" value="1"/>
</dbReference>
<protein>
    <submittedName>
        <fullName evidence="3">Gfo/Idh/MocA family oxidoreductase</fullName>
    </submittedName>
</protein>
<dbReference type="Proteomes" id="UP000784880">
    <property type="component" value="Unassembled WGS sequence"/>
</dbReference>
<dbReference type="Pfam" id="PF01408">
    <property type="entry name" value="GFO_IDH_MocA"/>
    <property type="match status" value="1"/>
</dbReference>
<evidence type="ECO:0000259" key="2">
    <source>
        <dbReference type="Pfam" id="PF22725"/>
    </source>
</evidence>
<evidence type="ECO:0000313" key="3">
    <source>
        <dbReference type="EMBL" id="MBU9711982.1"/>
    </source>
</evidence>
<evidence type="ECO:0000313" key="4">
    <source>
        <dbReference type="Proteomes" id="UP000784880"/>
    </source>
</evidence>
<dbReference type="InterPro" id="IPR055170">
    <property type="entry name" value="GFO_IDH_MocA-like_dom"/>
</dbReference>
<feature type="domain" description="GFO/IDH/MocA-like oxidoreductase" evidence="2">
    <location>
        <begin position="130"/>
        <end position="235"/>
    </location>
</feature>
<feature type="domain" description="Gfo/Idh/MocA-like oxidoreductase N-terminal" evidence="1">
    <location>
        <begin position="3"/>
        <end position="120"/>
    </location>
</feature>
<organism evidence="3 4">
    <name type="scientific">Evansella tamaricis</name>
    <dbReference type="NCBI Taxonomy" id="2069301"/>
    <lineage>
        <taxon>Bacteria</taxon>
        <taxon>Bacillati</taxon>
        <taxon>Bacillota</taxon>
        <taxon>Bacilli</taxon>
        <taxon>Bacillales</taxon>
        <taxon>Bacillaceae</taxon>
        <taxon>Evansella</taxon>
    </lineage>
</organism>
<name>A0ABS6JGL8_9BACI</name>
<accession>A0ABS6JGL8</accession>
<comment type="caution">
    <text evidence="3">The sequence shown here is derived from an EMBL/GenBank/DDBJ whole genome shotgun (WGS) entry which is preliminary data.</text>
</comment>